<evidence type="ECO:0000256" key="3">
    <source>
        <dbReference type="ARBA" id="ARBA00023110"/>
    </source>
</evidence>
<comment type="catalytic activity">
    <reaction evidence="1">
        <text>[protein]-peptidylproline (omega=180) = [protein]-peptidylproline (omega=0)</text>
        <dbReference type="Rhea" id="RHEA:16237"/>
        <dbReference type="Rhea" id="RHEA-COMP:10747"/>
        <dbReference type="Rhea" id="RHEA-COMP:10748"/>
        <dbReference type="ChEBI" id="CHEBI:83833"/>
        <dbReference type="ChEBI" id="CHEBI:83834"/>
        <dbReference type="EC" id="5.2.1.8"/>
    </reaction>
</comment>
<dbReference type="GO" id="GO:0016018">
    <property type="term" value="F:cyclosporin A binding"/>
    <property type="evidence" value="ECO:0007669"/>
    <property type="project" value="TreeGrafter"/>
</dbReference>
<dbReference type="PANTHER" id="PTHR11071">
    <property type="entry name" value="PEPTIDYL-PROLYL CIS-TRANS ISOMERASE"/>
    <property type="match status" value="1"/>
</dbReference>
<dbReference type="InterPro" id="IPR002130">
    <property type="entry name" value="Cyclophilin-type_PPIase_dom"/>
</dbReference>
<dbReference type="EC" id="5.2.1.8" evidence="2"/>
<evidence type="ECO:0000313" key="8">
    <source>
        <dbReference type="Proteomes" id="UP001152622"/>
    </source>
</evidence>
<feature type="compositionally biased region" description="Basic residues" evidence="5">
    <location>
        <begin position="250"/>
        <end position="270"/>
    </location>
</feature>
<organism evidence="7 8">
    <name type="scientific">Synaphobranchus kaupii</name>
    <name type="common">Kaup's arrowtooth eel</name>
    <dbReference type="NCBI Taxonomy" id="118154"/>
    <lineage>
        <taxon>Eukaryota</taxon>
        <taxon>Metazoa</taxon>
        <taxon>Chordata</taxon>
        <taxon>Craniata</taxon>
        <taxon>Vertebrata</taxon>
        <taxon>Euteleostomi</taxon>
        <taxon>Actinopterygii</taxon>
        <taxon>Neopterygii</taxon>
        <taxon>Teleostei</taxon>
        <taxon>Anguilliformes</taxon>
        <taxon>Synaphobranchidae</taxon>
        <taxon>Synaphobranchus</taxon>
    </lineage>
</organism>
<dbReference type="Pfam" id="PF00160">
    <property type="entry name" value="Pro_isomerase"/>
    <property type="match status" value="1"/>
</dbReference>
<feature type="non-terminal residue" evidence="7">
    <location>
        <position position="753"/>
    </location>
</feature>
<dbReference type="PRINTS" id="PR00153">
    <property type="entry name" value="CSAPPISMRASE"/>
</dbReference>
<dbReference type="FunFam" id="2.40.100.10:FF:000005">
    <property type="entry name" value="Peptidyl-prolyl cis-trans isomerase G"/>
    <property type="match status" value="1"/>
</dbReference>
<dbReference type="PANTHER" id="PTHR11071:SF292">
    <property type="entry name" value="PEPTIDYL-PROLYL CIS-TRANS ISOMERASE G"/>
    <property type="match status" value="1"/>
</dbReference>
<feature type="compositionally biased region" description="Basic residues" evidence="5">
    <location>
        <begin position="471"/>
        <end position="484"/>
    </location>
</feature>
<evidence type="ECO:0000256" key="2">
    <source>
        <dbReference type="ARBA" id="ARBA00013194"/>
    </source>
</evidence>
<evidence type="ECO:0000259" key="6">
    <source>
        <dbReference type="PROSITE" id="PS50072"/>
    </source>
</evidence>
<dbReference type="GO" id="GO:0006457">
    <property type="term" value="P:protein folding"/>
    <property type="evidence" value="ECO:0007669"/>
    <property type="project" value="InterPro"/>
</dbReference>
<keyword evidence="4" id="KW-0413">Isomerase</keyword>
<feature type="compositionally biased region" description="Basic and acidic residues" evidence="5">
    <location>
        <begin position="701"/>
        <end position="742"/>
    </location>
</feature>
<evidence type="ECO:0000256" key="4">
    <source>
        <dbReference type="ARBA" id="ARBA00023235"/>
    </source>
</evidence>
<dbReference type="InterPro" id="IPR029000">
    <property type="entry name" value="Cyclophilin-like_dom_sf"/>
</dbReference>
<dbReference type="GO" id="GO:0003755">
    <property type="term" value="F:peptidyl-prolyl cis-trans isomerase activity"/>
    <property type="evidence" value="ECO:0007669"/>
    <property type="project" value="UniProtKB-KW"/>
</dbReference>
<name>A0A9Q1F6A9_SYNKA</name>
<evidence type="ECO:0000313" key="7">
    <source>
        <dbReference type="EMBL" id="KAJ8351961.1"/>
    </source>
</evidence>
<reference evidence="7" key="1">
    <citation type="journal article" date="2023" name="Science">
        <title>Genome structures resolve the early diversification of teleost fishes.</title>
        <authorList>
            <person name="Parey E."/>
            <person name="Louis A."/>
            <person name="Montfort J."/>
            <person name="Bouchez O."/>
            <person name="Roques C."/>
            <person name="Iampietro C."/>
            <person name="Lluch J."/>
            <person name="Castinel A."/>
            <person name="Donnadieu C."/>
            <person name="Desvignes T."/>
            <person name="Floi Bucao C."/>
            <person name="Jouanno E."/>
            <person name="Wen M."/>
            <person name="Mejri S."/>
            <person name="Dirks R."/>
            <person name="Jansen H."/>
            <person name="Henkel C."/>
            <person name="Chen W.J."/>
            <person name="Zahm M."/>
            <person name="Cabau C."/>
            <person name="Klopp C."/>
            <person name="Thompson A.W."/>
            <person name="Robinson-Rechavi M."/>
            <person name="Braasch I."/>
            <person name="Lecointre G."/>
            <person name="Bobe J."/>
            <person name="Postlethwait J.H."/>
            <person name="Berthelot C."/>
            <person name="Roest Crollius H."/>
            <person name="Guiguen Y."/>
        </authorList>
    </citation>
    <scope>NUCLEOTIDE SEQUENCE</scope>
    <source>
        <strain evidence="7">WJC10195</strain>
    </source>
</reference>
<feature type="domain" description="PPIase cyclophilin-type" evidence="6">
    <location>
        <begin position="45"/>
        <end position="210"/>
    </location>
</feature>
<feature type="region of interest" description="Disordered" evidence="5">
    <location>
        <begin position="216"/>
        <end position="753"/>
    </location>
</feature>
<protein>
    <recommendedName>
        <fullName evidence="2">peptidylprolyl isomerase</fullName>
        <ecNumber evidence="2">5.2.1.8</ecNumber>
    </recommendedName>
</protein>
<dbReference type="OrthoDB" id="6630374at2759"/>
<dbReference type="Proteomes" id="UP001152622">
    <property type="component" value="Chromosome 8"/>
</dbReference>
<accession>A0A9Q1F6A9</accession>
<evidence type="ECO:0000256" key="5">
    <source>
        <dbReference type="SAM" id="MobiDB-lite"/>
    </source>
</evidence>
<feature type="compositionally biased region" description="Basic and acidic residues" evidence="5">
    <location>
        <begin position="485"/>
        <end position="513"/>
    </location>
</feature>
<dbReference type="SUPFAM" id="SSF50891">
    <property type="entry name" value="Cyclophilin-like"/>
    <property type="match status" value="1"/>
</dbReference>
<comment type="caution">
    <text evidence="7">The sequence shown here is derived from an EMBL/GenBank/DDBJ whole genome shotgun (WGS) entry which is preliminary data.</text>
</comment>
<feature type="compositionally biased region" description="Polar residues" evidence="5">
    <location>
        <begin position="743"/>
        <end position="753"/>
    </location>
</feature>
<feature type="compositionally biased region" description="Basic and acidic residues" evidence="5">
    <location>
        <begin position="226"/>
        <end position="238"/>
    </location>
</feature>
<feature type="compositionally biased region" description="Basic residues" evidence="5">
    <location>
        <begin position="648"/>
        <end position="660"/>
    </location>
</feature>
<gene>
    <name evidence="7" type="ORF">SKAU_G00234370</name>
</gene>
<keyword evidence="3" id="KW-0697">Rotamase</keyword>
<feature type="compositionally biased region" description="Polar residues" evidence="5">
    <location>
        <begin position="330"/>
        <end position="340"/>
    </location>
</feature>
<feature type="compositionally biased region" description="Basic and acidic residues" evidence="5">
    <location>
        <begin position="369"/>
        <end position="435"/>
    </location>
</feature>
<dbReference type="PROSITE" id="PS50072">
    <property type="entry name" value="CSA_PPIASE_2"/>
    <property type="match status" value="1"/>
</dbReference>
<sequence>PKNTKKKKKKIPPIFSGLKSDRRILAAVELLRVTMGVKVQRPRCFFDISINNVFVGRVVVELFSDVCPKTCENFRSLCTGEKGVGKGTQKPLHYKGCLFHRIVKDFMIQGGDFSEGNGRGGESIYGGFFEDESFSVKHNKEYLLSMANRGKDTNGSQFFITTKPTPHLDGVHVVFGQVISGDEVIKTIESEKTDASSRPYAEVKVLNCGELIPKSKAKNKKSCKSPSRECSSESDSSRDSSISDGESEKKSKKLKRKRKKESKKKRRDRKPKKDEMGSQEEGNGEEKGEAQLVSTVRPEEIPLIPENRFLMRQSPQQQQKSETGKEKESTMFNSQHSSYQRRLLVTRSGRKIKGRGPRRYRTPSPSRSRSKDRFRRSETPPHWRHEMQRAQRMRAPCEERWIKGDKSDLMDGKNEMAKSSARGREWKASESKREVSGGPSLNRDKEKRGHPHRSKSKERDTRKANKDNKHEKYKAKKDKLRSHSRSKEKGCKSHSREGDQKYNKAEEKWDLSKNKCQNHAKGKKTSESGAKEREKSKSTERTKGAESEGKKEERRGKNGEKSRSTLRDSNKDRQKWSSSRSRERCKPGLSRDGDREQEQTLHHWDRENWRRGRSKSQDRKSSPNKDKSRDSRRGRRSRSMSGSDRDSKHKKHSSSCKKRSRADEEVSCKNCSSSSSARGGEGRGKKGSQSACPSFKKKTDRRSDGEHSHQAKEKEKRSSACQDRNQKSKSQERERIQRKEKICNSSPSTDELD</sequence>
<dbReference type="AlphaFoldDB" id="A0A9Q1F6A9"/>
<proteinExistence type="predicted"/>
<feature type="compositionally biased region" description="Basic and acidic residues" evidence="5">
    <location>
        <begin position="524"/>
        <end position="631"/>
    </location>
</feature>
<feature type="compositionally biased region" description="Basic residues" evidence="5">
    <location>
        <begin position="348"/>
        <end position="361"/>
    </location>
</feature>
<dbReference type="InterPro" id="IPR020892">
    <property type="entry name" value="Cyclophilin-type_PPIase_CS"/>
</dbReference>
<keyword evidence="8" id="KW-1185">Reference proteome</keyword>
<feature type="compositionally biased region" description="Basic and acidic residues" evidence="5">
    <location>
        <begin position="457"/>
        <end position="470"/>
    </location>
</feature>
<dbReference type="Gene3D" id="2.40.100.10">
    <property type="entry name" value="Cyclophilin-like"/>
    <property type="match status" value="1"/>
</dbReference>
<dbReference type="GO" id="GO:0005739">
    <property type="term" value="C:mitochondrion"/>
    <property type="evidence" value="ECO:0007669"/>
    <property type="project" value="TreeGrafter"/>
</dbReference>
<evidence type="ECO:0000256" key="1">
    <source>
        <dbReference type="ARBA" id="ARBA00000971"/>
    </source>
</evidence>
<dbReference type="EMBL" id="JAINUF010000008">
    <property type="protein sequence ID" value="KAJ8351961.1"/>
    <property type="molecule type" value="Genomic_DNA"/>
</dbReference>
<dbReference type="PROSITE" id="PS00170">
    <property type="entry name" value="CSA_PPIASE_1"/>
    <property type="match status" value="1"/>
</dbReference>